<accession>A0A8J7WG29</accession>
<keyword evidence="2" id="KW-1185">Reference proteome</keyword>
<comment type="caution">
    <text evidence="1">The sequence shown here is derived from an EMBL/GenBank/DDBJ whole genome shotgun (WGS) entry which is preliminary data.</text>
</comment>
<proteinExistence type="predicted"/>
<evidence type="ECO:0000313" key="1">
    <source>
        <dbReference type="EMBL" id="MBS2961561.1"/>
    </source>
</evidence>
<dbReference type="InterPro" id="IPR011200">
    <property type="entry name" value="UCP012608"/>
</dbReference>
<dbReference type="AlphaFoldDB" id="A0A8J7WG29"/>
<sequence>MNDVLSNFQMFLDREASKSSPLYAALTALVSRQLQESGPIGQVLAAAAQRQRIPNLLFAAVQRALFDEPQDDLAAYYPSLGGSRAPDDELAAVFTRFVLEHREPIEQALATRETQTNEALRAAQLFPAFGWAQACTRRPLGLIEVGTSAGLLLHVDRYAYAYTFEDGREFAAGEASAEGVPVLRCAVDGPPEQAAKALGPFVGKELRVASRVGLDLNPLDPADPQARAWLEALVWPEHAERRARLRAALDHAARRPVRLRKGDALRILPDAVEGVAANAIPCVFVSNSLAHWTPEGRTALVALVRRLGARRDLVCIVKEGYASGLGLFTDRPDDPPAGDRRPYEVLGAAVFLGGREQLFRLGSAGLHGVNLHWAPAPVG</sequence>
<dbReference type="Pfam" id="PF10094">
    <property type="entry name" value="DUF2332"/>
    <property type="match status" value="1"/>
</dbReference>
<dbReference type="RefSeq" id="WP_211463370.1">
    <property type="nucleotide sequence ID" value="NZ_JAGSXH010000002.1"/>
</dbReference>
<organism evidence="1 2">
    <name type="scientific">Actinocrinis puniceicyclus</name>
    <dbReference type="NCBI Taxonomy" id="977794"/>
    <lineage>
        <taxon>Bacteria</taxon>
        <taxon>Bacillati</taxon>
        <taxon>Actinomycetota</taxon>
        <taxon>Actinomycetes</taxon>
        <taxon>Catenulisporales</taxon>
        <taxon>Actinospicaceae</taxon>
        <taxon>Actinocrinis</taxon>
    </lineage>
</organism>
<protein>
    <submittedName>
        <fullName evidence="1">DUF2332 domain-containing protein</fullName>
    </submittedName>
</protein>
<dbReference type="Proteomes" id="UP000677913">
    <property type="component" value="Unassembled WGS sequence"/>
</dbReference>
<evidence type="ECO:0000313" key="2">
    <source>
        <dbReference type="Proteomes" id="UP000677913"/>
    </source>
</evidence>
<gene>
    <name evidence="1" type="ORF">KGA66_00785</name>
</gene>
<name>A0A8J7WG29_9ACTN</name>
<dbReference type="EMBL" id="JAGSXH010000002">
    <property type="protein sequence ID" value="MBS2961561.1"/>
    <property type="molecule type" value="Genomic_DNA"/>
</dbReference>
<reference evidence="1" key="1">
    <citation type="submission" date="2021-04" db="EMBL/GenBank/DDBJ databases">
        <title>Genome based classification of Actinospica acidithermotolerans sp. nov., an actinobacterium isolated from an Indonesian hot spring.</title>
        <authorList>
            <person name="Kusuma A.B."/>
            <person name="Putra K.E."/>
            <person name="Nafisah S."/>
            <person name="Loh J."/>
            <person name="Nouioui I."/>
            <person name="Goodfellow M."/>
        </authorList>
    </citation>
    <scope>NUCLEOTIDE SEQUENCE</scope>
    <source>
        <strain evidence="1">DSM 45618</strain>
    </source>
</reference>